<name>A0AAW0FTK8_9APHY</name>
<dbReference type="EMBL" id="JASBNA010000035">
    <property type="protein sequence ID" value="KAK7682637.1"/>
    <property type="molecule type" value="Genomic_DNA"/>
</dbReference>
<sequence>MVLTPSCISFDLLYTIGLLFFNSTSGWYPNSVFTHSTPKVKAHEDTAFAHLSGLFNAIVKATAPVLGFRLEDAKWKVQTHPTFTVKSENNLHATYKPDGFTVLLEPCQLSGGGSHFQHSTQSLKKPLIPIRLLKFYLKAAWTSCNCAEYVRRDINLGNVFRCNDGYCKISDFE</sequence>
<dbReference type="AlphaFoldDB" id="A0AAW0FTK8"/>
<protein>
    <submittedName>
        <fullName evidence="1">Uncharacterized protein</fullName>
    </submittedName>
</protein>
<accession>A0AAW0FTK8</accession>
<gene>
    <name evidence="1" type="ORF">QCA50_014437</name>
</gene>
<comment type="caution">
    <text evidence="1">The sequence shown here is derived from an EMBL/GenBank/DDBJ whole genome shotgun (WGS) entry which is preliminary data.</text>
</comment>
<keyword evidence="2" id="KW-1185">Reference proteome</keyword>
<organism evidence="1 2">
    <name type="scientific">Cerrena zonata</name>
    <dbReference type="NCBI Taxonomy" id="2478898"/>
    <lineage>
        <taxon>Eukaryota</taxon>
        <taxon>Fungi</taxon>
        <taxon>Dikarya</taxon>
        <taxon>Basidiomycota</taxon>
        <taxon>Agaricomycotina</taxon>
        <taxon>Agaricomycetes</taxon>
        <taxon>Polyporales</taxon>
        <taxon>Cerrenaceae</taxon>
        <taxon>Cerrena</taxon>
    </lineage>
</organism>
<proteinExistence type="predicted"/>
<reference evidence="1 2" key="1">
    <citation type="submission" date="2022-09" db="EMBL/GenBank/DDBJ databases">
        <authorList>
            <person name="Palmer J.M."/>
        </authorList>
    </citation>
    <scope>NUCLEOTIDE SEQUENCE [LARGE SCALE GENOMIC DNA]</scope>
    <source>
        <strain evidence="1 2">DSM 7382</strain>
    </source>
</reference>
<evidence type="ECO:0000313" key="1">
    <source>
        <dbReference type="EMBL" id="KAK7682637.1"/>
    </source>
</evidence>
<evidence type="ECO:0000313" key="2">
    <source>
        <dbReference type="Proteomes" id="UP001385951"/>
    </source>
</evidence>
<dbReference type="Proteomes" id="UP001385951">
    <property type="component" value="Unassembled WGS sequence"/>
</dbReference>